<comment type="caution">
    <text evidence="2">The sequence shown here is derived from an EMBL/GenBank/DDBJ whole genome shotgun (WGS) entry which is preliminary data.</text>
</comment>
<sequence>MRKLYAIIFISFIAFGFTSISGITAPNEKMKIYFETTPSFYAGDSGEFTLVFDNTSNSILKNVNIYVKDEYFEFAKNKFIYGEIQPGQKKVEKIQYTVRPIEVGTYPLKVTTQYSYQVFCSGLQCDYTSEGFLQEVPFKVDGVRSPIIDLKVRSFEIKEVPYTLPIFIVNRGSVVKSSSMILEYDRSKFNIDYTEDIGAITSLTKKEVMVTKLPEVPGDYTVNINLEIKDINDKSTYLKFPIKLIVNTVEVVRLDTPTELQQIEQVNTSEIINEQSTSTPKTQKSVYMMLQEAVLVLTLFGLIATFSLMLLSRR</sequence>
<feature type="transmembrane region" description="Helical" evidence="1">
    <location>
        <begin position="286"/>
        <end position="311"/>
    </location>
</feature>
<keyword evidence="1" id="KW-0472">Membrane</keyword>
<dbReference type="Proteomes" id="UP000075398">
    <property type="component" value="Unassembled WGS sequence"/>
</dbReference>
<keyword evidence="1" id="KW-0812">Transmembrane</keyword>
<dbReference type="EMBL" id="LNGC01000115">
    <property type="protein sequence ID" value="KYC48953.1"/>
    <property type="molecule type" value="Genomic_DNA"/>
</dbReference>
<reference evidence="2 3" key="1">
    <citation type="journal article" date="2016" name="ISME J.">
        <title>Chasing the elusive Euryarchaeota class WSA2: genomes reveal a uniquely fastidious methyl-reducing methanogen.</title>
        <authorList>
            <person name="Nobu M.K."/>
            <person name="Narihiro T."/>
            <person name="Kuroda K."/>
            <person name="Mei R."/>
            <person name="Liu W.T."/>
        </authorList>
    </citation>
    <scope>NUCLEOTIDE SEQUENCE [LARGE SCALE GENOMIC DNA]</scope>
    <source>
        <strain evidence="2">U1lsi0528_Bin055</strain>
    </source>
</reference>
<evidence type="ECO:0000313" key="3">
    <source>
        <dbReference type="Proteomes" id="UP000075398"/>
    </source>
</evidence>
<evidence type="ECO:0000256" key="1">
    <source>
        <dbReference type="SAM" id="Phobius"/>
    </source>
</evidence>
<protein>
    <recommendedName>
        <fullName evidence="4">CARDB domain-containing protein</fullName>
    </recommendedName>
</protein>
<organism evidence="2 3">
    <name type="scientific">Candidatus Methanofastidiosum methylothiophilum</name>
    <dbReference type="NCBI Taxonomy" id="1705564"/>
    <lineage>
        <taxon>Archaea</taxon>
        <taxon>Methanobacteriati</taxon>
        <taxon>Methanobacteriota</taxon>
        <taxon>Stenosarchaea group</taxon>
        <taxon>Candidatus Methanofastidiosia</taxon>
        <taxon>Candidatus Methanofastidiosales</taxon>
        <taxon>Candidatus Methanofastidiosaceae</taxon>
        <taxon>Candidatus Methanofastidiosum</taxon>
    </lineage>
</organism>
<name>A0A150IVF0_9EURY</name>
<evidence type="ECO:0000313" key="2">
    <source>
        <dbReference type="EMBL" id="KYC48953.1"/>
    </source>
</evidence>
<evidence type="ECO:0008006" key="4">
    <source>
        <dbReference type="Google" id="ProtNLM"/>
    </source>
</evidence>
<accession>A0A150IVF0</accession>
<keyword evidence="1" id="KW-1133">Transmembrane helix</keyword>
<dbReference type="AlphaFoldDB" id="A0A150IVF0"/>
<gene>
    <name evidence="2" type="ORF">AMQ22_01783</name>
</gene>
<proteinExistence type="predicted"/>